<dbReference type="InterPro" id="IPR020479">
    <property type="entry name" value="HD_metazoa"/>
</dbReference>
<evidence type="ECO:0000256" key="3">
    <source>
        <dbReference type="ARBA" id="ARBA00023242"/>
    </source>
</evidence>
<evidence type="ECO:0000256" key="7">
    <source>
        <dbReference type="SAM" id="MobiDB-lite"/>
    </source>
</evidence>
<sequence length="280" mass="32861">MPRDIQIQVKQVRSHGVADILQNQEQDRLAVDDHRLAAATHYDQPTLSISSVKSIHLGFGIDKILSDDVKPKNSGHNIRQDIDVAENESENDHSRTICQPNIMYPSTASQPSVMYTTNHLVYSHNIESSSHYHHLYGQDCHNPYSYQGPYTVLTPHDGWRPMHHQQHKRKRSWSRAVFTNLQRKGLEKRFEIQKYVTKPDRRQLAASLGLTDAQVKVWFQNRRMKWRHTKEMQTKNKNEKHDHHDDEYDDDDTNLKEQDNPKTRKYHDNTPSNRKSRGTE</sequence>
<proteinExistence type="inferred from homology"/>
<evidence type="ECO:0000313" key="9">
    <source>
        <dbReference type="Proteomes" id="UP000694865"/>
    </source>
</evidence>
<evidence type="ECO:0000256" key="4">
    <source>
        <dbReference type="ARBA" id="ARBA00038504"/>
    </source>
</evidence>
<organism evidence="9 10">
    <name type="scientific">Saccoglossus kowalevskii</name>
    <name type="common">Acorn worm</name>
    <dbReference type="NCBI Taxonomy" id="10224"/>
    <lineage>
        <taxon>Eukaryota</taxon>
        <taxon>Metazoa</taxon>
        <taxon>Hemichordata</taxon>
        <taxon>Enteropneusta</taxon>
        <taxon>Harrimaniidae</taxon>
        <taxon>Saccoglossus</taxon>
    </lineage>
</organism>
<dbReference type="Pfam" id="PF00046">
    <property type="entry name" value="Homeodomain"/>
    <property type="match status" value="1"/>
</dbReference>
<reference evidence="10" key="1">
    <citation type="submission" date="2025-08" db="UniProtKB">
        <authorList>
            <consortium name="RefSeq"/>
        </authorList>
    </citation>
    <scope>IDENTIFICATION</scope>
    <source>
        <tissue evidence="10">Testes</tissue>
    </source>
</reference>
<dbReference type="CDD" id="cd00086">
    <property type="entry name" value="homeodomain"/>
    <property type="match status" value="1"/>
</dbReference>
<comment type="similarity">
    <text evidence="4">Belongs to the H2.0 homeobox family.</text>
</comment>
<evidence type="ECO:0000259" key="8">
    <source>
        <dbReference type="PROSITE" id="PS50071"/>
    </source>
</evidence>
<dbReference type="InterPro" id="IPR052497">
    <property type="entry name" value="H2.0_Homeobox_TF"/>
</dbReference>
<dbReference type="PANTHER" id="PTHR46808:SF1">
    <property type="entry name" value="H2.0-LIKE HOMEOBOX PROTEIN"/>
    <property type="match status" value="1"/>
</dbReference>
<dbReference type="InterPro" id="IPR001356">
    <property type="entry name" value="HD"/>
</dbReference>
<evidence type="ECO:0000256" key="5">
    <source>
        <dbReference type="PROSITE-ProRule" id="PRU00108"/>
    </source>
</evidence>
<feature type="domain" description="Homeobox" evidence="8">
    <location>
        <begin position="169"/>
        <end position="229"/>
    </location>
</feature>
<dbReference type="GeneID" id="102804087"/>
<dbReference type="Proteomes" id="UP000694865">
    <property type="component" value="Unplaced"/>
</dbReference>
<dbReference type="InterPro" id="IPR000047">
    <property type="entry name" value="HTH_motif"/>
</dbReference>
<dbReference type="SUPFAM" id="SSF46689">
    <property type="entry name" value="Homeodomain-like"/>
    <property type="match status" value="1"/>
</dbReference>
<feature type="DNA-binding region" description="Homeobox" evidence="5">
    <location>
        <begin position="171"/>
        <end position="230"/>
    </location>
</feature>
<feature type="compositionally biased region" description="Basic and acidic residues" evidence="7">
    <location>
        <begin position="229"/>
        <end position="246"/>
    </location>
</feature>
<evidence type="ECO:0000256" key="2">
    <source>
        <dbReference type="ARBA" id="ARBA00023155"/>
    </source>
</evidence>
<name>A0ABM0M8A5_SACKO</name>
<keyword evidence="1 5" id="KW-0238">DNA-binding</keyword>
<dbReference type="PRINTS" id="PR00024">
    <property type="entry name" value="HOMEOBOX"/>
</dbReference>
<dbReference type="Gene3D" id="1.10.10.60">
    <property type="entry name" value="Homeodomain-like"/>
    <property type="match status" value="1"/>
</dbReference>
<dbReference type="RefSeq" id="XP_006816246.1">
    <property type="nucleotide sequence ID" value="XM_006816183.1"/>
</dbReference>
<feature type="compositionally biased region" description="Basic and acidic residues" evidence="7">
    <location>
        <begin position="253"/>
        <end position="268"/>
    </location>
</feature>
<protein>
    <submittedName>
        <fullName evidence="10">H2.0-like homeobox protein-like</fullName>
    </submittedName>
</protein>
<gene>
    <name evidence="10" type="primary">LOC102804087</name>
</gene>
<keyword evidence="9" id="KW-1185">Reference proteome</keyword>
<evidence type="ECO:0000313" key="10">
    <source>
        <dbReference type="RefSeq" id="XP_006816246.1"/>
    </source>
</evidence>
<accession>A0ABM0M8A5</accession>
<dbReference type="SMART" id="SM00389">
    <property type="entry name" value="HOX"/>
    <property type="match status" value="1"/>
</dbReference>
<keyword evidence="2 5" id="KW-0371">Homeobox</keyword>
<evidence type="ECO:0000256" key="1">
    <source>
        <dbReference type="ARBA" id="ARBA00023125"/>
    </source>
</evidence>
<dbReference type="PRINTS" id="PR00031">
    <property type="entry name" value="HTHREPRESSR"/>
</dbReference>
<evidence type="ECO:0000256" key="6">
    <source>
        <dbReference type="RuleBase" id="RU000682"/>
    </source>
</evidence>
<comment type="subcellular location">
    <subcellularLocation>
        <location evidence="5 6">Nucleus</location>
    </subcellularLocation>
</comment>
<feature type="region of interest" description="Disordered" evidence="7">
    <location>
        <begin position="229"/>
        <end position="280"/>
    </location>
</feature>
<dbReference type="PROSITE" id="PS00027">
    <property type="entry name" value="HOMEOBOX_1"/>
    <property type="match status" value="1"/>
</dbReference>
<dbReference type="PROSITE" id="PS50071">
    <property type="entry name" value="HOMEOBOX_2"/>
    <property type="match status" value="1"/>
</dbReference>
<keyword evidence="3 5" id="KW-0539">Nucleus</keyword>
<dbReference type="PANTHER" id="PTHR46808">
    <property type="entry name" value="H2.0-LIKE HOMEOBOX PROTEIN"/>
    <property type="match status" value="1"/>
</dbReference>
<dbReference type="InterPro" id="IPR009057">
    <property type="entry name" value="Homeodomain-like_sf"/>
</dbReference>
<dbReference type="InterPro" id="IPR017970">
    <property type="entry name" value="Homeobox_CS"/>
</dbReference>